<evidence type="ECO:0000313" key="2">
    <source>
        <dbReference type="EMBL" id="MED6122048.1"/>
    </source>
</evidence>
<dbReference type="EMBL" id="JASCZI010030383">
    <property type="protein sequence ID" value="MED6122048.1"/>
    <property type="molecule type" value="Genomic_DNA"/>
</dbReference>
<proteinExistence type="predicted"/>
<protein>
    <submittedName>
        <fullName evidence="2">Uncharacterized protein</fullName>
    </submittedName>
</protein>
<organism evidence="2 3">
    <name type="scientific">Stylosanthes scabra</name>
    <dbReference type="NCBI Taxonomy" id="79078"/>
    <lineage>
        <taxon>Eukaryota</taxon>
        <taxon>Viridiplantae</taxon>
        <taxon>Streptophyta</taxon>
        <taxon>Embryophyta</taxon>
        <taxon>Tracheophyta</taxon>
        <taxon>Spermatophyta</taxon>
        <taxon>Magnoliopsida</taxon>
        <taxon>eudicotyledons</taxon>
        <taxon>Gunneridae</taxon>
        <taxon>Pentapetalae</taxon>
        <taxon>rosids</taxon>
        <taxon>fabids</taxon>
        <taxon>Fabales</taxon>
        <taxon>Fabaceae</taxon>
        <taxon>Papilionoideae</taxon>
        <taxon>50 kb inversion clade</taxon>
        <taxon>dalbergioids sensu lato</taxon>
        <taxon>Dalbergieae</taxon>
        <taxon>Pterocarpus clade</taxon>
        <taxon>Stylosanthes</taxon>
    </lineage>
</organism>
<feature type="region of interest" description="Disordered" evidence="1">
    <location>
        <begin position="34"/>
        <end position="53"/>
    </location>
</feature>
<name>A0ABU6RE28_9FABA</name>
<reference evidence="2 3" key="1">
    <citation type="journal article" date="2023" name="Plants (Basel)">
        <title>Bridging the Gap: Combining Genomics and Transcriptomics Approaches to Understand Stylosanthes scabra, an Orphan Legume from the Brazilian Caatinga.</title>
        <authorList>
            <person name="Ferreira-Neto J.R.C."/>
            <person name="da Silva M.D."/>
            <person name="Binneck E."/>
            <person name="de Melo N.F."/>
            <person name="da Silva R.H."/>
            <person name="de Melo A.L.T.M."/>
            <person name="Pandolfi V."/>
            <person name="Bustamante F.O."/>
            <person name="Brasileiro-Vidal A.C."/>
            <person name="Benko-Iseppon A.M."/>
        </authorList>
    </citation>
    <scope>NUCLEOTIDE SEQUENCE [LARGE SCALE GENOMIC DNA]</scope>
    <source>
        <tissue evidence="2">Leaves</tissue>
    </source>
</reference>
<sequence length="99" mass="10723">MHVCALNREDLVVVGEEGSPTEERGLMQRAFEARRVDEEPKGTNVDTGRADGNSVACGLWLGGGERRGLPETRQGAIVNGGRRAEAELDEVRVEGEEMS</sequence>
<feature type="non-terminal residue" evidence="2">
    <location>
        <position position="99"/>
    </location>
</feature>
<dbReference type="Proteomes" id="UP001341840">
    <property type="component" value="Unassembled WGS sequence"/>
</dbReference>
<gene>
    <name evidence="2" type="ORF">PIB30_036070</name>
</gene>
<evidence type="ECO:0000313" key="3">
    <source>
        <dbReference type="Proteomes" id="UP001341840"/>
    </source>
</evidence>
<comment type="caution">
    <text evidence="2">The sequence shown here is derived from an EMBL/GenBank/DDBJ whole genome shotgun (WGS) entry which is preliminary data.</text>
</comment>
<keyword evidence="3" id="KW-1185">Reference proteome</keyword>
<evidence type="ECO:0000256" key="1">
    <source>
        <dbReference type="SAM" id="MobiDB-lite"/>
    </source>
</evidence>
<accession>A0ABU6RE28</accession>